<evidence type="ECO:0000259" key="3">
    <source>
        <dbReference type="Pfam" id="PF00679"/>
    </source>
</evidence>
<evidence type="ECO:0000313" key="4">
    <source>
        <dbReference type="EMBL" id="KAH3683846.1"/>
    </source>
</evidence>
<comment type="caution">
    <text evidence="4">The sequence shown here is derived from an EMBL/GenBank/DDBJ whole genome shotgun (WGS) entry which is preliminary data.</text>
</comment>
<dbReference type="Proteomes" id="UP000774326">
    <property type="component" value="Unassembled WGS sequence"/>
</dbReference>
<accession>A0A9P8Q4D8</accession>
<dbReference type="AlphaFoldDB" id="A0A9P8Q4D8"/>
<dbReference type="PANTHER" id="PTHR43636">
    <property type="entry name" value="ELONGATION FACTOR G, MITOCHONDRIAL"/>
    <property type="match status" value="1"/>
</dbReference>
<dbReference type="InterPro" id="IPR035647">
    <property type="entry name" value="EFG_III/V"/>
</dbReference>
<name>A0A9P8Q4D8_WICPI</name>
<keyword evidence="5" id="KW-1185">Reference proteome</keyword>
<dbReference type="Pfam" id="PF00679">
    <property type="entry name" value="EFG_C"/>
    <property type="match status" value="1"/>
</dbReference>
<dbReference type="GO" id="GO:0005739">
    <property type="term" value="C:mitochondrion"/>
    <property type="evidence" value="ECO:0007669"/>
    <property type="project" value="TreeGrafter"/>
</dbReference>
<dbReference type="SUPFAM" id="SSF54980">
    <property type="entry name" value="EF-G C-terminal domain-like"/>
    <property type="match status" value="1"/>
</dbReference>
<reference evidence="4" key="1">
    <citation type="journal article" date="2021" name="Open Biol.">
        <title>Shared evolutionary footprints suggest mitochondrial oxidative damage underlies multiple complex I losses in fungi.</title>
        <authorList>
            <person name="Schikora-Tamarit M.A."/>
            <person name="Marcet-Houben M."/>
            <person name="Nosek J."/>
            <person name="Gabaldon T."/>
        </authorList>
    </citation>
    <scope>NUCLEOTIDE SEQUENCE</scope>
    <source>
        <strain evidence="4">CBS2887</strain>
    </source>
</reference>
<evidence type="ECO:0000313" key="5">
    <source>
        <dbReference type="Proteomes" id="UP000774326"/>
    </source>
</evidence>
<dbReference type="GO" id="GO:0003924">
    <property type="term" value="F:GTPase activity"/>
    <property type="evidence" value="ECO:0007669"/>
    <property type="project" value="TreeGrafter"/>
</dbReference>
<organism evidence="4 5">
    <name type="scientific">Wickerhamomyces pijperi</name>
    <name type="common">Yeast</name>
    <name type="synonym">Pichia pijperi</name>
    <dbReference type="NCBI Taxonomy" id="599730"/>
    <lineage>
        <taxon>Eukaryota</taxon>
        <taxon>Fungi</taxon>
        <taxon>Dikarya</taxon>
        <taxon>Ascomycota</taxon>
        <taxon>Saccharomycotina</taxon>
        <taxon>Saccharomycetes</taxon>
        <taxon>Phaffomycetales</taxon>
        <taxon>Wickerhamomycetaceae</taxon>
        <taxon>Wickerhamomyces</taxon>
    </lineage>
</organism>
<dbReference type="OrthoDB" id="198619at2759"/>
<dbReference type="GO" id="GO:0070125">
    <property type="term" value="P:mitochondrial translational elongation"/>
    <property type="evidence" value="ECO:0007669"/>
    <property type="project" value="TreeGrafter"/>
</dbReference>
<reference evidence="4" key="2">
    <citation type="submission" date="2021-01" db="EMBL/GenBank/DDBJ databases">
        <authorList>
            <person name="Schikora-Tamarit M.A."/>
        </authorList>
    </citation>
    <scope>NUCLEOTIDE SEQUENCE</scope>
    <source>
        <strain evidence="4">CBS2887</strain>
    </source>
</reference>
<dbReference type="InterPro" id="IPR000640">
    <property type="entry name" value="EFG_V-like"/>
</dbReference>
<gene>
    <name evidence="4" type="ORF">WICPIJ_005182</name>
</gene>
<protein>
    <recommendedName>
        <fullName evidence="3">Elongation factor EFG domain-containing protein</fullName>
    </recommendedName>
</protein>
<dbReference type="PANTHER" id="PTHR43636:SF2">
    <property type="entry name" value="ELONGATION FACTOR G, MITOCHONDRIAL"/>
    <property type="match status" value="1"/>
</dbReference>
<feature type="non-terminal residue" evidence="4">
    <location>
        <position position="1"/>
    </location>
</feature>
<evidence type="ECO:0000256" key="2">
    <source>
        <dbReference type="ARBA" id="ARBA00022917"/>
    </source>
</evidence>
<dbReference type="Gene3D" id="3.30.70.240">
    <property type="match status" value="1"/>
</dbReference>
<evidence type="ECO:0000256" key="1">
    <source>
        <dbReference type="ARBA" id="ARBA00022768"/>
    </source>
</evidence>
<dbReference type="GO" id="GO:0003746">
    <property type="term" value="F:translation elongation factor activity"/>
    <property type="evidence" value="ECO:0007669"/>
    <property type="project" value="UniProtKB-KW"/>
</dbReference>
<keyword evidence="1" id="KW-0251">Elongation factor</keyword>
<sequence>ENSAEEFTITSLCSLNNLFGIASQLRALTQGKGEFTMEFKEYQPCPPQLQKKLIEDYAKKGRKD</sequence>
<proteinExistence type="predicted"/>
<keyword evidence="2" id="KW-0648">Protein biosynthesis</keyword>
<feature type="domain" description="Elongation factor EFG" evidence="3">
    <location>
        <begin position="4"/>
        <end position="52"/>
    </location>
</feature>
<dbReference type="EMBL" id="JAEUBG010002918">
    <property type="protein sequence ID" value="KAH3683846.1"/>
    <property type="molecule type" value="Genomic_DNA"/>
</dbReference>